<dbReference type="Gene3D" id="3.60.20.30">
    <property type="entry name" value="(Glycosyl)asparaginase"/>
    <property type="match status" value="1"/>
</dbReference>
<dbReference type="FunFam" id="3.60.20.30:FF:000007">
    <property type="entry name" value="Similar to threonine aspartase"/>
    <property type="match status" value="1"/>
</dbReference>
<dbReference type="InterPro" id="IPR029055">
    <property type="entry name" value="Ntn_hydrolases_N"/>
</dbReference>
<name>A0A9W9JYQ1_9EURO</name>
<evidence type="ECO:0000313" key="4">
    <source>
        <dbReference type="EMBL" id="KAJ5086533.1"/>
    </source>
</evidence>
<dbReference type="CDD" id="cd04514">
    <property type="entry name" value="Taspase1_like"/>
    <property type="match status" value="1"/>
</dbReference>
<feature type="active site" description="Nucleophile" evidence="1">
    <location>
        <position position="302"/>
    </location>
</feature>
<dbReference type="SUPFAM" id="SSF56235">
    <property type="entry name" value="N-terminal nucleophile aminohydrolases (Ntn hydrolases)"/>
    <property type="match status" value="1"/>
</dbReference>
<dbReference type="GO" id="GO:0004298">
    <property type="term" value="F:threonine-type endopeptidase activity"/>
    <property type="evidence" value="ECO:0007669"/>
    <property type="project" value="InterPro"/>
</dbReference>
<evidence type="ECO:0000256" key="2">
    <source>
        <dbReference type="PIRSR" id="PIRSR600246-3"/>
    </source>
</evidence>
<organism evidence="4 5">
    <name type="scientific">Penicillium alfredii</name>
    <dbReference type="NCBI Taxonomy" id="1506179"/>
    <lineage>
        <taxon>Eukaryota</taxon>
        <taxon>Fungi</taxon>
        <taxon>Dikarya</taxon>
        <taxon>Ascomycota</taxon>
        <taxon>Pezizomycotina</taxon>
        <taxon>Eurotiomycetes</taxon>
        <taxon>Eurotiomycetidae</taxon>
        <taxon>Eurotiales</taxon>
        <taxon>Aspergillaceae</taxon>
        <taxon>Penicillium</taxon>
    </lineage>
</organism>
<dbReference type="Proteomes" id="UP001141434">
    <property type="component" value="Unassembled WGS sequence"/>
</dbReference>
<keyword evidence="5" id="KW-1185">Reference proteome</keyword>
<protein>
    <recommendedName>
        <fullName evidence="6">Asparaginase</fullName>
    </recommendedName>
</protein>
<dbReference type="OrthoDB" id="77601at2759"/>
<dbReference type="RefSeq" id="XP_056508658.1">
    <property type="nucleotide sequence ID" value="XM_056658365.1"/>
</dbReference>
<dbReference type="PANTHER" id="PTHR10188:SF8">
    <property type="entry name" value="THREONINE ASPARTASE 1"/>
    <property type="match status" value="1"/>
</dbReference>
<dbReference type="GO" id="GO:0051604">
    <property type="term" value="P:protein maturation"/>
    <property type="evidence" value="ECO:0007669"/>
    <property type="project" value="TreeGrafter"/>
</dbReference>
<evidence type="ECO:0000256" key="3">
    <source>
        <dbReference type="SAM" id="MobiDB-lite"/>
    </source>
</evidence>
<dbReference type="AlphaFoldDB" id="A0A9W9JYQ1"/>
<dbReference type="PANTHER" id="PTHR10188">
    <property type="entry name" value="L-ASPARAGINASE"/>
    <property type="match status" value="1"/>
</dbReference>
<dbReference type="Pfam" id="PF01112">
    <property type="entry name" value="Asparaginase_2"/>
    <property type="match status" value="2"/>
</dbReference>
<feature type="site" description="Cleavage; by autolysis" evidence="2">
    <location>
        <begin position="301"/>
        <end position="302"/>
    </location>
</feature>
<gene>
    <name evidence="4" type="ORF">NUU61_007840</name>
</gene>
<feature type="compositionally biased region" description="Basic and acidic residues" evidence="3">
    <location>
        <begin position="241"/>
        <end position="268"/>
    </location>
</feature>
<feature type="compositionally biased region" description="Polar residues" evidence="3">
    <location>
        <begin position="269"/>
        <end position="278"/>
    </location>
</feature>
<evidence type="ECO:0000256" key="1">
    <source>
        <dbReference type="PIRSR" id="PIRSR600246-1"/>
    </source>
</evidence>
<proteinExistence type="predicted"/>
<reference evidence="4" key="1">
    <citation type="submission" date="2022-11" db="EMBL/GenBank/DDBJ databases">
        <authorList>
            <person name="Petersen C."/>
        </authorList>
    </citation>
    <scope>NUCLEOTIDE SEQUENCE</scope>
    <source>
        <strain evidence="4">IBT 34128</strain>
    </source>
</reference>
<dbReference type="GO" id="GO:0005737">
    <property type="term" value="C:cytoplasm"/>
    <property type="evidence" value="ECO:0007669"/>
    <property type="project" value="TreeGrafter"/>
</dbReference>
<accession>A0A9W9JYQ1</accession>
<sequence>MVDIKFHDDSCAIFVHAGAGHHSIENQHKHLDACSKAARAGMAFLKNGSSSVDATEVALMILEDAPITNAGYGSNLNEKGVVEGDATIVDHRGRSGAAGAVPNVKNPIMLARRIYDHSNVSLSLQQVPPNFLVGQGAKDFAWNHGVVVVPDGAMISPTSMGRWKIWTQEIARWEREHPNIDKGETDPWIRRPLTPLSTRLERAGLPGFPCDFQIEPESELLNKETKIASNEVDSDSSSSSRMKDGKSLDGDLPKRQSASREKVQHSEDTSANPMQSAKPTPESRHTSNTQPPSDEVDMVTDTVGVIAIDQYGNIAAGSSSGGIGMKPAGRVGPAALLGIGTYVIPVDPYDPEQTSVAVVTSGTGEHIATTLAASTCANRIYYSQRKAEGCKFDRTTEEEAITSMIKNEFLDHPTVGDSNIFGAIGIMAVKKTEDSIAFYFAHNTDSFAIASMSMKDSKPACVMSRTKRRGIIAQGGSMIRLK</sequence>
<evidence type="ECO:0008006" key="6">
    <source>
        <dbReference type="Google" id="ProtNLM"/>
    </source>
</evidence>
<reference evidence="4" key="2">
    <citation type="journal article" date="2023" name="IMA Fungus">
        <title>Comparative genomic study of the Penicillium genus elucidates a diverse pangenome and 15 lateral gene transfer events.</title>
        <authorList>
            <person name="Petersen C."/>
            <person name="Sorensen T."/>
            <person name="Nielsen M.R."/>
            <person name="Sondergaard T.E."/>
            <person name="Sorensen J.L."/>
            <person name="Fitzpatrick D.A."/>
            <person name="Frisvad J.C."/>
            <person name="Nielsen K.L."/>
        </authorList>
    </citation>
    <scope>NUCLEOTIDE SEQUENCE</scope>
    <source>
        <strain evidence="4">IBT 34128</strain>
    </source>
</reference>
<evidence type="ECO:0000313" key="5">
    <source>
        <dbReference type="Proteomes" id="UP001141434"/>
    </source>
</evidence>
<dbReference type="EMBL" id="JAPMSZ010000010">
    <property type="protein sequence ID" value="KAJ5086533.1"/>
    <property type="molecule type" value="Genomic_DNA"/>
</dbReference>
<dbReference type="GeneID" id="81397534"/>
<feature type="region of interest" description="Disordered" evidence="3">
    <location>
        <begin position="228"/>
        <end position="296"/>
    </location>
</feature>
<dbReference type="InterPro" id="IPR000246">
    <property type="entry name" value="Peptidase_T2"/>
</dbReference>
<comment type="caution">
    <text evidence="4">The sequence shown here is derived from an EMBL/GenBank/DDBJ whole genome shotgun (WGS) entry which is preliminary data.</text>
</comment>
<dbReference type="InterPro" id="IPR037464">
    <property type="entry name" value="Taspase1"/>
</dbReference>